<protein>
    <recommendedName>
        <fullName evidence="5">DUF3857 domain-containing protein</fullName>
    </recommendedName>
</protein>
<evidence type="ECO:0000259" key="1">
    <source>
        <dbReference type="Pfam" id="PF01841"/>
    </source>
</evidence>
<proteinExistence type="predicted"/>
<feature type="domain" description="DUF3857" evidence="2">
    <location>
        <begin position="67"/>
        <end position="200"/>
    </location>
</feature>
<dbReference type="InterPro" id="IPR038765">
    <property type="entry name" value="Papain-like_cys_pep_sf"/>
</dbReference>
<dbReference type="SUPFAM" id="SSF54001">
    <property type="entry name" value="Cysteine proteinases"/>
    <property type="match status" value="1"/>
</dbReference>
<dbReference type="Pfam" id="PF01841">
    <property type="entry name" value="Transglut_core"/>
    <property type="match status" value="1"/>
</dbReference>
<reference evidence="3" key="1">
    <citation type="journal article" date="2014" name="Int. J. Syst. Evol. Microbiol.">
        <title>Complete genome sequence of Corynebacterium casei LMG S-19264T (=DSM 44701T), isolated from a smear-ripened cheese.</title>
        <authorList>
            <consortium name="US DOE Joint Genome Institute (JGI-PGF)"/>
            <person name="Walter F."/>
            <person name="Albersmeier A."/>
            <person name="Kalinowski J."/>
            <person name="Ruckert C."/>
        </authorList>
    </citation>
    <scope>NUCLEOTIDE SEQUENCE</scope>
    <source>
        <strain evidence="3">CGMCC 1.15966</strain>
    </source>
</reference>
<gene>
    <name evidence="3" type="ORF">GCM10011516_30260</name>
</gene>
<reference evidence="3" key="2">
    <citation type="submission" date="2020-09" db="EMBL/GenBank/DDBJ databases">
        <authorList>
            <person name="Sun Q."/>
            <person name="Zhou Y."/>
        </authorList>
    </citation>
    <scope>NUCLEOTIDE SEQUENCE</scope>
    <source>
        <strain evidence="3">CGMCC 1.15966</strain>
    </source>
</reference>
<dbReference type="RefSeq" id="WP_182499546.1">
    <property type="nucleotide sequence ID" value="NZ_BMKM01000010.1"/>
</dbReference>
<evidence type="ECO:0008006" key="5">
    <source>
        <dbReference type="Google" id="ProtNLM"/>
    </source>
</evidence>
<feature type="domain" description="Transglutaminase-like" evidence="1">
    <location>
        <begin position="299"/>
        <end position="372"/>
    </location>
</feature>
<sequence length="656" mass="75510">MKSILLGLGMLCACLMGYTQENPLPKLDVGLFLTDHKQIDTSAHAIVIYEHGRTDLEYSESDRGMRVVHSTYVRIKILDKEGANAANVTIPLYKYGPDMEYVREIQGKTINFDNGKLITDELKKEAIFTEKASQYNQLVKFTLPNIKDNSIIEYSYRLYSPAIRTYRTWYFQSEFPKIHSEYVSIIPATFDYNINLKGFLSLTDRKSEVLYKHFLLNGVRQDCSKFTYTMKDIPAFKEEDYMLAPINYISSINYELRTYLDPNGPHTNFAKKWSDIDQDLMQDKEFGGQIKNKSAFKDILPEIIGNKESALDKAKAIYYYIQKNIVWNHIIGKFSEVGIKKALETKKGNIGDINFSLIAALNAAEIEAFPVIISTRQNGMPNYLYPSMSDFNAVICLAKIDGKDYLLDASKKFLPFGELSIESINDRGRVIYSKNQSDWIDLKNVVPAKKSINILGQLDSTGKITGTIRVLYSGLDALFKRREIDEYNSFEEYEEGIMEKISSMRVLGVKIENLENLDKDFIETLSFEMDLRDNYKEANFLLNPTFYERTTKNPFKLEERTYHVDLGAPQLESFNISISLPKGFVNSSKPKDTSMALPEGTAKYIFKSLVNEDLLMVQQSIALNKAIYNQEEYFHLKEFFARIIQQQMTDFQFKKI</sequence>
<dbReference type="EMBL" id="BMKM01000010">
    <property type="protein sequence ID" value="GGE30400.1"/>
    <property type="molecule type" value="Genomic_DNA"/>
</dbReference>
<dbReference type="Pfam" id="PF12969">
    <property type="entry name" value="DUF3857"/>
    <property type="match status" value="1"/>
</dbReference>
<dbReference type="AlphaFoldDB" id="A0A8H9G529"/>
<dbReference type="InterPro" id="IPR002931">
    <property type="entry name" value="Transglutaminase-like"/>
</dbReference>
<dbReference type="Gene3D" id="2.60.40.3140">
    <property type="match status" value="1"/>
</dbReference>
<dbReference type="InterPro" id="IPR024618">
    <property type="entry name" value="DUF3857"/>
</dbReference>
<name>A0A8H9G529_9SPHI</name>
<organism evidence="3 4">
    <name type="scientific">Sphingobacterium cellulitidis</name>
    <dbReference type="NCBI Taxonomy" id="1768011"/>
    <lineage>
        <taxon>Bacteria</taxon>
        <taxon>Pseudomonadati</taxon>
        <taxon>Bacteroidota</taxon>
        <taxon>Sphingobacteriia</taxon>
        <taxon>Sphingobacteriales</taxon>
        <taxon>Sphingobacteriaceae</taxon>
        <taxon>Sphingobacterium</taxon>
    </lineage>
</organism>
<evidence type="ECO:0000259" key="2">
    <source>
        <dbReference type="Pfam" id="PF12969"/>
    </source>
</evidence>
<accession>A0A8H9G529</accession>
<evidence type="ECO:0000313" key="4">
    <source>
        <dbReference type="Proteomes" id="UP000614460"/>
    </source>
</evidence>
<dbReference type="Proteomes" id="UP000614460">
    <property type="component" value="Unassembled WGS sequence"/>
</dbReference>
<evidence type="ECO:0000313" key="3">
    <source>
        <dbReference type="EMBL" id="GGE30400.1"/>
    </source>
</evidence>
<keyword evidence="4" id="KW-1185">Reference proteome</keyword>
<dbReference type="Gene3D" id="3.10.620.30">
    <property type="match status" value="1"/>
</dbReference>
<comment type="caution">
    <text evidence="3">The sequence shown here is derived from an EMBL/GenBank/DDBJ whole genome shotgun (WGS) entry which is preliminary data.</text>
</comment>
<dbReference type="Gene3D" id="2.60.120.1130">
    <property type="match status" value="1"/>
</dbReference>